<accession>A0A0K2T383</accession>
<reference evidence="2" key="1">
    <citation type="submission" date="2014-05" db="EMBL/GenBank/DDBJ databases">
        <authorList>
            <person name="Chronopoulou M."/>
        </authorList>
    </citation>
    <scope>NUCLEOTIDE SEQUENCE</scope>
    <source>
        <tissue evidence="2">Whole organism</tissue>
    </source>
</reference>
<dbReference type="AlphaFoldDB" id="A0A0K2T383"/>
<sequence length="31" mass="3428">MNTWSFGQCFDVVLSSISLVLIFLAISPPLE</sequence>
<keyword evidence="1" id="KW-1133">Transmembrane helix</keyword>
<evidence type="ECO:0000256" key="1">
    <source>
        <dbReference type="SAM" id="Phobius"/>
    </source>
</evidence>
<evidence type="ECO:0000313" key="2">
    <source>
        <dbReference type="EMBL" id="CDW20493.1"/>
    </source>
</evidence>
<keyword evidence="1" id="KW-0472">Membrane</keyword>
<dbReference type="EMBL" id="HACA01003132">
    <property type="protein sequence ID" value="CDW20493.1"/>
    <property type="molecule type" value="Transcribed_RNA"/>
</dbReference>
<protein>
    <submittedName>
        <fullName evidence="2">Uncharacterized protein</fullName>
    </submittedName>
</protein>
<name>A0A0K2T383_LEPSM</name>
<feature type="transmembrane region" description="Helical" evidence="1">
    <location>
        <begin position="12"/>
        <end position="30"/>
    </location>
</feature>
<proteinExistence type="predicted"/>
<keyword evidence="1" id="KW-0812">Transmembrane</keyword>
<organism evidence="2">
    <name type="scientific">Lepeophtheirus salmonis</name>
    <name type="common">Salmon louse</name>
    <name type="synonym">Caligus salmonis</name>
    <dbReference type="NCBI Taxonomy" id="72036"/>
    <lineage>
        <taxon>Eukaryota</taxon>
        <taxon>Metazoa</taxon>
        <taxon>Ecdysozoa</taxon>
        <taxon>Arthropoda</taxon>
        <taxon>Crustacea</taxon>
        <taxon>Multicrustacea</taxon>
        <taxon>Hexanauplia</taxon>
        <taxon>Copepoda</taxon>
        <taxon>Siphonostomatoida</taxon>
        <taxon>Caligidae</taxon>
        <taxon>Lepeophtheirus</taxon>
    </lineage>
</organism>